<keyword evidence="1" id="KW-0812">Transmembrane</keyword>
<evidence type="ECO:0008006" key="4">
    <source>
        <dbReference type="Google" id="ProtNLM"/>
    </source>
</evidence>
<dbReference type="EMBL" id="JAGQDG010000002">
    <property type="protein sequence ID" value="MBQ0935090.1"/>
    <property type="molecule type" value="Genomic_DNA"/>
</dbReference>
<keyword evidence="1" id="KW-1133">Transmembrane helix</keyword>
<protein>
    <recommendedName>
        <fullName evidence="4">PilN domain-containing protein</fullName>
    </recommendedName>
</protein>
<dbReference type="PROSITE" id="PS51257">
    <property type="entry name" value="PROKAR_LIPOPROTEIN"/>
    <property type="match status" value="1"/>
</dbReference>
<evidence type="ECO:0000313" key="3">
    <source>
        <dbReference type="Proteomes" id="UP000672097"/>
    </source>
</evidence>
<keyword evidence="3" id="KW-1185">Reference proteome</keyword>
<organism evidence="2 3">
    <name type="scientific">Ideonella paludis</name>
    <dbReference type="NCBI Taxonomy" id="1233411"/>
    <lineage>
        <taxon>Bacteria</taxon>
        <taxon>Pseudomonadati</taxon>
        <taxon>Pseudomonadota</taxon>
        <taxon>Betaproteobacteria</taxon>
        <taxon>Burkholderiales</taxon>
        <taxon>Sphaerotilaceae</taxon>
        <taxon>Ideonella</taxon>
    </lineage>
</organism>
<evidence type="ECO:0000256" key="1">
    <source>
        <dbReference type="SAM" id="Phobius"/>
    </source>
</evidence>
<keyword evidence="1" id="KW-0472">Membrane</keyword>
<proteinExistence type="predicted"/>
<reference evidence="2 3" key="1">
    <citation type="submission" date="2021-04" db="EMBL/GenBank/DDBJ databases">
        <title>The genome sequence of type strain Ideonella paludis KCTC 32238.</title>
        <authorList>
            <person name="Liu Y."/>
        </authorList>
    </citation>
    <scope>NUCLEOTIDE SEQUENCE [LARGE SCALE GENOMIC DNA]</scope>
    <source>
        <strain evidence="2 3">KCTC 32238</strain>
    </source>
</reference>
<accession>A0ABS5DVB9</accession>
<dbReference type="Proteomes" id="UP000672097">
    <property type="component" value="Unassembled WGS sequence"/>
</dbReference>
<dbReference type="RefSeq" id="WP_210807646.1">
    <property type="nucleotide sequence ID" value="NZ_JAGQDG010000002.1"/>
</dbReference>
<sequence>MVRLDINFVAPAKPGPWAWGLVAMLACAAAGAAWKAASLQDDLARQQALAARASSEQKVQVQAPPARPAAPYDEAARSFMRHAQWPWPTALAALEGNLTAGVTLSALELSATDGLVRLEVRAPSYDLLLRWLQEQNLQSEGLNPACWQWTLTEATYQPGGEIWARVQGRCASQDL</sequence>
<comment type="caution">
    <text evidence="2">The sequence shown here is derived from an EMBL/GenBank/DDBJ whole genome shotgun (WGS) entry which is preliminary data.</text>
</comment>
<feature type="transmembrane region" description="Helical" evidence="1">
    <location>
        <begin position="17"/>
        <end position="37"/>
    </location>
</feature>
<gene>
    <name evidence="2" type="ORF">KAK11_07120</name>
</gene>
<evidence type="ECO:0000313" key="2">
    <source>
        <dbReference type="EMBL" id="MBQ0935090.1"/>
    </source>
</evidence>
<name>A0ABS5DVB9_9BURK</name>